<evidence type="ECO:0000313" key="1">
    <source>
        <dbReference type="Ensembl" id="ENSMAMP00000041039.1"/>
    </source>
</evidence>
<proteinExistence type="predicted"/>
<dbReference type="AlphaFoldDB" id="A0A7N8WTV6"/>
<dbReference type="InParanoid" id="A0A7N8WTV6"/>
<accession>A0A7N8WTV6</accession>
<name>A0A7N8WTV6_9TELE</name>
<dbReference type="Proteomes" id="UP000261640">
    <property type="component" value="Unplaced"/>
</dbReference>
<reference evidence="1" key="2">
    <citation type="submission" date="2025-09" db="UniProtKB">
        <authorList>
            <consortium name="Ensembl"/>
        </authorList>
    </citation>
    <scope>IDENTIFICATION</scope>
</reference>
<sequence>IPVDKQSLINQGRYMKLAQLRIWEYKPFIHLSGLMIPEYLSLTSSQPVAQHDRNRNSYMTLGAFNLPVNIMDPQQIHVVDMQVNLDQSVQSELRLTL</sequence>
<reference evidence="1" key="1">
    <citation type="submission" date="2025-08" db="UniProtKB">
        <authorList>
            <consortium name="Ensembl"/>
        </authorList>
    </citation>
    <scope>IDENTIFICATION</scope>
</reference>
<keyword evidence="2" id="KW-1185">Reference proteome</keyword>
<dbReference type="Ensembl" id="ENSMAMT00000068036.1">
    <property type="protein sequence ID" value="ENSMAMP00000041039.1"/>
    <property type="gene ID" value="ENSMAMG00000025701.1"/>
</dbReference>
<evidence type="ECO:0000313" key="2">
    <source>
        <dbReference type="Proteomes" id="UP000261640"/>
    </source>
</evidence>
<organism evidence="1 2">
    <name type="scientific">Mastacembelus armatus</name>
    <name type="common">zig-zag eel</name>
    <dbReference type="NCBI Taxonomy" id="205130"/>
    <lineage>
        <taxon>Eukaryota</taxon>
        <taxon>Metazoa</taxon>
        <taxon>Chordata</taxon>
        <taxon>Craniata</taxon>
        <taxon>Vertebrata</taxon>
        <taxon>Euteleostomi</taxon>
        <taxon>Actinopterygii</taxon>
        <taxon>Neopterygii</taxon>
        <taxon>Teleostei</taxon>
        <taxon>Neoteleostei</taxon>
        <taxon>Acanthomorphata</taxon>
        <taxon>Anabantaria</taxon>
        <taxon>Synbranchiformes</taxon>
        <taxon>Mastacembelidae</taxon>
        <taxon>Mastacembelus</taxon>
    </lineage>
</organism>
<protein>
    <submittedName>
        <fullName evidence="1">Uncharacterized protein</fullName>
    </submittedName>
</protein>